<feature type="region of interest" description="Disordered" evidence="1">
    <location>
        <begin position="1"/>
        <end position="24"/>
    </location>
</feature>
<reference evidence="2" key="1">
    <citation type="submission" date="2022-03" db="EMBL/GenBank/DDBJ databases">
        <authorList>
            <person name="Sayadi A."/>
        </authorList>
    </citation>
    <scope>NUCLEOTIDE SEQUENCE</scope>
</reference>
<comment type="caution">
    <text evidence="2">The sequence shown here is derived from an EMBL/GenBank/DDBJ whole genome shotgun (WGS) entry which is preliminary data.</text>
</comment>
<dbReference type="Proteomes" id="UP001152888">
    <property type="component" value="Unassembled WGS sequence"/>
</dbReference>
<dbReference type="EMBL" id="CAKOFQ010006666">
    <property type="protein sequence ID" value="CAH1956551.1"/>
    <property type="molecule type" value="Genomic_DNA"/>
</dbReference>
<proteinExistence type="predicted"/>
<organism evidence="2 3">
    <name type="scientific">Acanthoscelides obtectus</name>
    <name type="common">Bean weevil</name>
    <name type="synonym">Bruchus obtectus</name>
    <dbReference type="NCBI Taxonomy" id="200917"/>
    <lineage>
        <taxon>Eukaryota</taxon>
        <taxon>Metazoa</taxon>
        <taxon>Ecdysozoa</taxon>
        <taxon>Arthropoda</taxon>
        <taxon>Hexapoda</taxon>
        <taxon>Insecta</taxon>
        <taxon>Pterygota</taxon>
        <taxon>Neoptera</taxon>
        <taxon>Endopterygota</taxon>
        <taxon>Coleoptera</taxon>
        <taxon>Polyphaga</taxon>
        <taxon>Cucujiformia</taxon>
        <taxon>Chrysomeloidea</taxon>
        <taxon>Chrysomelidae</taxon>
        <taxon>Bruchinae</taxon>
        <taxon>Bruchini</taxon>
        <taxon>Acanthoscelides</taxon>
    </lineage>
</organism>
<protein>
    <submittedName>
        <fullName evidence="2">Uncharacterized protein</fullName>
    </submittedName>
</protein>
<evidence type="ECO:0000313" key="3">
    <source>
        <dbReference type="Proteomes" id="UP001152888"/>
    </source>
</evidence>
<accession>A0A9P0JN60</accession>
<dbReference type="AlphaFoldDB" id="A0A9P0JN60"/>
<keyword evidence="3" id="KW-1185">Reference proteome</keyword>
<evidence type="ECO:0000256" key="1">
    <source>
        <dbReference type="SAM" id="MobiDB-lite"/>
    </source>
</evidence>
<gene>
    <name evidence="2" type="ORF">ACAOBT_LOCUS1623</name>
</gene>
<sequence length="24" mass="2758">MSTLTHNSLHMYPGPSEELDTIKR</sequence>
<evidence type="ECO:0000313" key="2">
    <source>
        <dbReference type="EMBL" id="CAH1956551.1"/>
    </source>
</evidence>
<name>A0A9P0JN60_ACAOB</name>